<evidence type="ECO:0000256" key="1">
    <source>
        <dbReference type="SAM" id="MobiDB-lite"/>
    </source>
</evidence>
<evidence type="ECO:0000256" key="2">
    <source>
        <dbReference type="SAM" id="Phobius"/>
    </source>
</evidence>
<reference evidence="3 4" key="1">
    <citation type="journal article" date="2023" name="Arcadia Sci">
        <title>De novo assembly of a long-read Amblyomma americanum tick genome.</title>
        <authorList>
            <person name="Chou S."/>
            <person name="Poskanzer K.E."/>
            <person name="Rollins M."/>
            <person name="Thuy-Boun P.S."/>
        </authorList>
    </citation>
    <scope>NUCLEOTIDE SEQUENCE [LARGE SCALE GENOMIC DNA]</scope>
    <source>
        <strain evidence="3">F_SG_1</strain>
        <tissue evidence="3">Salivary glands</tissue>
    </source>
</reference>
<accession>A0AAQ4E4Q5</accession>
<sequence length="92" mass="10231">MAERRHSAQTLEMCEKSLDGGVVGQPRKPMLWVFVIAALLLVIVVAVSLVNEENTWRHESELLQQPPPPAVEPNAVQLSQPVPPLLGMRDDR</sequence>
<dbReference type="AlphaFoldDB" id="A0AAQ4E4Q5"/>
<organism evidence="3 4">
    <name type="scientific">Amblyomma americanum</name>
    <name type="common">Lone star tick</name>
    <dbReference type="NCBI Taxonomy" id="6943"/>
    <lineage>
        <taxon>Eukaryota</taxon>
        <taxon>Metazoa</taxon>
        <taxon>Ecdysozoa</taxon>
        <taxon>Arthropoda</taxon>
        <taxon>Chelicerata</taxon>
        <taxon>Arachnida</taxon>
        <taxon>Acari</taxon>
        <taxon>Parasitiformes</taxon>
        <taxon>Ixodida</taxon>
        <taxon>Ixodoidea</taxon>
        <taxon>Ixodidae</taxon>
        <taxon>Amblyomminae</taxon>
        <taxon>Amblyomma</taxon>
    </lineage>
</organism>
<feature type="transmembrane region" description="Helical" evidence="2">
    <location>
        <begin position="30"/>
        <end position="50"/>
    </location>
</feature>
<gene>
    <name evidence="3" type="ORF">V5799_013848</name>
</gene>
<dbReference type="EMBL" id="JARKHS020022255">
    <property type="protein sequence ID" value="KAK8769686.1"/>
    <property type="molecule type" value="Genomic_DNA"/>
</dbReference>
<comment type="caution">
    <text evidence="3">The sequence shown here is derived from an EMBL/GenBank/DDBJ whole genome shotgun (WGS) entry which is preliminary data.</text>
</comment>
<feature type="region of interest" description="Disordered" evidence="1">
    <location>
        <begin position="57"/>
        <end position="92"/>
    </location>
</feature>
<keyword evidence="4" id="KW-1185">Reference proteome</keyword>
<keyword evidence="2" id="KW-1133">Transmembrane helix</keyword>
<evidence type="ECO:0000313" key="3">
    <source>
        <dbReference type="EMBL" id="KAK8769686.1"/>
    </source>
</evidence>
<evidence type="ECO:0000313" key="4">
    <source>
        <dbReference type="Proteomes" id="UP001321473"/>
    </source>
</evidence>
<dbReference type="Proteomes" id="UP001321473">
    <property type="component" value="Unassembled WGS sequence"/>
</dbReference>
<keyword evidence="2" id="KW-0812">Transmembrane</keyword>
<protein>
    <submittedName>
        <fullName evidence="3">Uncharacterized protein</fullName>
    </submittedName>
</protein>
<keyword evidence="2" id="KW-0472">Membrane</keyword>
<proteinExistence type="predicted"/>
<name>A0AAQ4E4Q5_AMBAM</name>